<dbReference type="PROSITE" id="PS50835">
    <property type="entry name" value="IG_LIKE"/>
    <property type="match status" value="1"/>
</dbReference>
<proteinExistence type="predicted"/>
<feature type="domain" description="Ig-like" evidence="5">
    <location>
        <begin position="1"/>
        <end position="97"/>
    </location>
</feature>
<evidence type="ECO:0008006" key="9">
    <source>
        <dbReference type="Google" id="ProtNLM"/>
    </source>
</evidence>
<evidence type="ECO:0000313" key="7">
    <source>
        <dbReference type="EMBL" id="WAR10493.1"/>
    </source>
</evidence>
<dbReference type="Pfam" id="PF07686">
    <property type="entry name" value="V-set"/>
    <property type="match status" value="1"/>
</dbReference>
<gene>
    <name evidence="7" type="ORF">MAR_035569</name>
</gene>
<keyword evidence="3" id="KW-0272">Extracellular matrix</keyword>
<sequence>MVEDMQVFKQEVTMTSDVTLTCGIPNLSTYPTWTKDNFVDQEGGDSLNTSVSSRPMSLSMSTRIRIDNSSLLLMNLTLDDSATYTCSVPGQGNYTITLTVIQPAGSKAEPTKYSDC</sequence>
<evidence type="ECO:0000256" key="3">
    <source>
        <dbReference type="ARBA" id="ARBA00022530"/>
    </source>
</evidence>
<dbReference type="Proteomes" id="UP001164746">
    <property type="component" value="Chromosome 7"/>
</dbReference>
<dbReference type="EMBL" id="CP111018">
    <property type="protein sequence ID" value="WAR10493.1"/>
    <property type="molecule type" value="Genomic_DNA"/>
</dbReference>
<organism evidence="7 8">
    <name type="scientific">Mya arenaria</name>
    <name type="common">Soft-shell clam</name>
    <dbReference type="NCBI Taxonomy" id="6604"/>
    <lineage>
        <taxon>Eukaryota</taxon>
        <taxon>Metazoa</taxon>
        <taxon>Spiralia</taxon>
        <taxon>Lophotrochozoa</taxon>
        <taxon>Mollusca</taxon>
        <taxon>Bivalvia</taxon>
        <taxon>Autobranchia</taxon>
        <taxon>Heteroconchia</taxon>
        <taxon>Euheterodonta</taxon>
        <taxon>Imparidentia</taxon>
        <taxon>Neoheterodontei</taxon>
        <taxon>Myida</taxon>
        <taxon>Myoidea</taxon>
        <taxon>Myidae</taxon>
        <taxon>Mya</taxon>
    </lineage>
</organism>
<accession>A0ABY7EPI6</accession>
<dbReference type="Gene3D" id="2.60.40.10">
    <property type="entry name" value="Immunoglobulins"/>
    <property type="match status" value="1"/>
</dbReference>
<name>A0ABY7EPI6_MYAAR</name>
<protein>
    <recommendedName>
        <fullName evidence="9">Ig-like domain-containing protein</fullName>
    </recommendedName>
</protein>
<keyword evidence="2" id="KW-0964">Secreted</keyword>
<dbReference type="CDD" id="cd00096">
    <property type="entry name" value="Ig"/>
    <property type="match status" value="1"/>
</dbReference>
<evidence type="ECO:0000256" key="2">
    <source>
        <dbReference type="ARBA" id="ARBA00022525"/>
    </source>
</evidence>
<comment type="subcellular location">
    <subcellularLocation>
        <location evidence="1">Secreted</location>
        <location evidence="1">Extracellular space</location>
        <location evidence="1">Extracellular matrix</location>
        <location evidence="1">Basement membrane</location>
    </subcellularLocation>
</comment>
<feature type="domain" description="Laminin IV type B" evidence="6">
    <location>
        <begin position="1"/>
        <end position="116"/>
    </location>
</feature>
<dbReference type="InterPro" id="IPR007110">
    <property type="entry name" value="Ig-like_dom"/>
</dbReference>
<evidence type="ECO:0000256" key="1">
    <source>
        <dbReference type="ARBA" id="ARBA00004302"/>
    </source>
</evidence>
<reference evidence="7" key="1">
    <citation type="submission" date="2022-11" db="EMBL/GenBank/DDBJ databases">
        <title>Centuries of genome instability and evolution in soft-shell clam transmissible cancer (bioRxiv).</title>
        <authorList>
            <person name="Hart S.F.M."/>
            <person name="Yonemitsu M.A."/>
            <person name="Giersch R.M."/>
            <person name="Beal B.F."/>
            <person name="Arriagada G."/>
            <person name="Davis B.W."/>
            <person name="Ostrander E.A."/>
            <person name="Goff S.P."/>
            <person name="Metzger M.J."/>
        </authorList>
    </citation>
    <scope>NUCLEOTIDE SEQUENCE</scope>
    <source>
        <strain evidence="7">MELC-2E11</strain>
        <tissue evidence="7">Siphon/mantle</tissue>
    </source>
</reference>
<dbReference type="InterPro" id="IPR013783">
    <property type="entry name" value="Ig-like_fold"/>
</dbReference>
<dbReference type="InterPro" id="IPR003599">
    <property type="entry name" value="Ig_sub"/>
</dbReference>
<keyword evidence="4" id="KW-0084">Basement membrane</keyword>
<keyword evidence="8" id="KW-1185">Reference proteome</keyword>
<evidence type="ECO:0000256" key="4">
    <source>
        <dbReference type="ARBA" id="ARBA00022869"/>
    </source>
</evidence>
<dbReference type="PROSITE" id="PS51116">
    <property type="entry name" value="LAMININ_IVB"/>
    <property type="match status" value="1"/>
</dbReference>
<evidence type="ECO:0000259" key="5">
    <source>
        <dbReference type="PROSITE" id="PS50835"/>
    </source>
</evidence>
<dbReference type="InterPro" id="IPR013015">
    <property type="entry name" value="Laminin_IV_B"/>
</dbReference>
<dbReference type="SMART" id="SM00409">
    <property type="entry name" value="IG"/>
    <property type="match status" value="1"/>
</dbReference>
<dbReference type="InterPro" id="IPR013106">
    <property type="entry name" value="Ig_V-set"/>
</dbReference>
<evidence type="ECO:0000259" key="6">
    <source>
        <dbReference type="PROSITE" id="PS51116"/>
    </source>
</evidence>
<evidence type="ECO:0000313" key="8">
    <source>
        <dbReference type="Proteomes" id="UP001164746"/>
    </source>
</evidence>
<dbReference type="InterPro" id="IPR036179">
    <property type="entry name" value="Ig-like_dom_sf"/>
</dbReference>
<dbReference type="SUPFAM" id="SSF48726">
    <property type="entry name" value="Immunoglobulin"/>
    <property type="match status" value="1"/>
</dbReference>